<reference evidence="1" key="1">
    <citation type="submission" date="2021-01" db="EMBL/GenBank/DDBJ databases">
        <authorList>
            <consortium name="Genoscope - CEA"/>
            <person name="William W."/>
        </authorList>
    </citation>
    <scope>NUCLEOTIDE SEQUENCE</scope>
</reference>
<dbReference type="Proteomes" id="UP001295469">
    <property type="component" value="Chromosome C05"/>
</dbReference>
<proteinExistence type="predicted"/>
<gene>
    <name evidence="1" type="ORF">DARMORV10_C05P07490.1</name>
</gene>
<protein>
    <submittedName>
        <fullName evidence="1">(rape) hypothetical protein</fullName>
    </submittedName>
</protein>
<accession>A0A816KV31</accession>
<dbReference type="AlphaFoldDB" id="A0A816KV31"/>
<evidence type="ECO:0000313" key="1">
    <source>
        <dbReference type="EMBL" id="CAF1924427.1"/>
    </source>
</evidence>
<name>A0A816KV31_BRANA</name>
<dbReference type="EMBL" id="HG994369">
    <property type="protein sequence ID" value="CAF1924427.1"/>
    <property type="molecule type" value="Genomic_DNA"/>
</dbReference>
<sequence length="156" mass="17348">MKAGETGADRSTVSRKQKPAIAVGLQQLQKPIHHIIYPEELLLELEITVKYKYAVRKSLKLSQKLSNSVKFTDSLLRLEGRPAFRPDSGGQLMAVDMLLIDAKDSGEDIDIVVSSSQTNEEWELQSGDDMSGAGAVRRSHITRNNHITLLYKLSIT</sequence>
<organism evidence="1">
    <name type="scientific">Brassica napus</name>
    <name type="common">Rape</name>
    <dbReference type="NCBI Taxonomy" id="3708"/>
    <lineage>
        <taxon>Eukaryota</taxon>
        <taxon>Viridiplantae</taxon>
        <taxon>Streptophyta</taxon>
        <taxon>Embryophyta</taxon>
        <taxon>Tracheophyta</taxon>
        <taxon>Spermatophyta</taxon>
        <taxon>Magnoliopsida</taxon>
        <taxon>eudicotyledons</taxon>
        <taxon>Gunneridae</taxon>
        <taxon>Pentapetalae</taxon>
        <taxon>rosids</taxon>
        <taxon>malvids</taxon>
        <taxon>Brassicales</taxon>
        <taxon>Brassicaceae</taxon>
        <taxon>Brassiceae</taxon>
        <taxon>Brassica</taxon>
    </lineage>
</organism>